<dbReference type="Pfam" id="PF02170">
    <property type="entry name" value="PAZ"/>
    <property type="match status" value="1"/>
</dbReference>
<evidence type="ECO:0000259" key="2">
    <source>
        <dbReference type="PROSITE" id="PS50822"/>
    </source>
</evidence>
<dbReference type="InterPro" id="IPR012337">
    <property type="entry name" value="RNaseH-like_sf"/>
</dbReference>
<dbReference type="InterPro" id="IPR003100">
    <property type="entry name" value="PAZ_dom"/>
</dbReference>
<sequence>MSHHFAGRGRPQDGGGGPSRSQYGRGRPSMYDRGGPSRGRPERHYGGGPPGAGAESSGNAQVVQVYANLFKITRLVEPFPFSILSNPFRLEDCLLVTTIIIKVECHSNYTYASFELEFCYNFPPAFSPEVKIFRKRQELIHKLQNVVAANVFRDRGLYDGKYSIYLKYAIDANVSFLVDLRESRSKAVEGERGVHRITLTRTSGEPIQPGNLVRGNQMQNHLDPSLVATSTNILQLLIRQETDQKYTHNAHSFFSPTSSRTIGGGLELWRGFYQSVRPTLRGMVINVDTSMTAMYASGEVIGVALKFLGQSDVRALVLNQGDTKYHALERFLKGVRITVTSPATRRPYTKTIRGLQPKAGQYEFRKDGRITTVEAYFAALNQRIRYPDIIGLRLSTQDAENAVIVPAELCDVVPGQMFKKRLPSDLTSDAVSFGTIPPDRRLQSIRGLGRSTELQSPIVGYNRSAHIIEAGMSVSTEPLTITGTILVPPKLKTDGGNTEHTVQNGAWNYNKVGFVKPAKLESWVFVNLDPMHISSDVRDSKARDLTARCASLGMKISPPPCLTLNPRNVVHELDDHMASYVKYQQGRGVQKPKIDLVLVILPPKSDEVRHAVKHWGDVSRGVLTQCVRSDKVLTAGDQYWANVALKINARLGGYNSGIESDILQKMSQKPFMIMGADVSHPGPGVLRPSVASLVWSKDVYASSYVADIRIQPPRTERIEDLQDMVKAAVDKFSKHNHAGPPKAIIFFRDGVSEAEFTNIGNLEKDMIERALKELYHEHRNDPQWKDKKTQLTFLFVVKRHHIKFFPMTPRGQYPADRTGNVKAGFVTSDDELRHPSLPDFFLQSHGAIQGTSRSGHYVVLQDEYFRNDIQAIKQLSFDLCHVYAPASRSVSIPAPVYYAHESCLRAQYHFDPLDSTVRYGSDSATDVSDESMFDLDRWKRAFYPVHRRLEYSMYFL</sequence>
<evidence type="ECO:0000313" key="3">
    <source>
        <dbReference type="EMBL" id="PBK77675.1"/>
    </source>
</evidence>
<evidence type="ECO:0000256" key="1">
    <source>
        <dbReference type="SAM" id="MobiDB-lite"/>
    </source>
</evidence>
<reference evidence="4" key="1">
    <citation type="journal article" date="2017" name="Nat. Ecol. Evol.">
        <title>Genome expansion and lineage-specific genetic innovations in the forest pathogenic fungi Armillaria.</title>
        <authorList>
            <person name="Sipos G."/>
            <person name="Prasanna A.N."/>
            <person name="Walter M.C."/>
            <person name="O'Connor E."/>
            <person name="Balint B."/>
            <person name="Krizsan K."/>
            <person name="Kiss B."/>
            <person name="Hess J."/>
            <person name="Varga T."/>
            <person name="Slot J."/>
            <person name="Riley R."/>
            <person name="Boka B."/>
            <person name="Rigling D."/>
            <person name="Barry K."/>
            <person name="Lee J."/>
            <person name="Mihaltcheva S."/>
            <person name="LaButti K."/>
            <person name="Lipzen A."/>
            <person name="Waldron R."/>
            <person name="Moloney N.M."/>
            <person name="Sperisen C."/>
            <person name="Kredics L."/>
            <person name="Vagvoelgyi C."/>
            <person name="Patrignani A."/>
            <person name="Fitzpatrick D."/>
            <person name="Nagy I."/>
            <person name="Doyle S."/>
            <person name="Anderson J.B."/>
            <person name="Grigoriev I.V."/>
            <person name="Gueldener U."/>
            <person name="Muensterkoetter M."/>
            <person name="Nagy L.G."/>
        </authorList>
    </citation>
    <scope>NUCLEOTIDE SEQUENCE [LARGE SCALE GENOMIC DNA]</scope>
    <source>
        <strain evidence="4">28-4</strain>
    </source>
</reference>
<dbReference type="EMBL" id="KZ293415">
    <property type="protein sequence ID" value="PBK77675.1"/>
    <property type="molecule type" value="Genomic_DNA"/>
</dbReference>
<feature type="domain" description="Piwi" evidence="2">
    <location>
        <begin position="596"/>
        <end position="911"/>
    </location>
</feature>
<protein>
    <submittedName>
        <fullName evidence="3">Piwi-domain-containing protein</fullName>
    </submittedName>
</protein>
<dbReference type="Pfam" id="PF02171">
    <property type="entry name" value="Piwi"/>
    <property type="match status" value="1"/>
</dbReference>
<dbReference type="InterPro" id="IPR036085">
    <property type="entry name" value="PAZ_dom_sf"/>
</dbReference>
<dbReference type="GO" id="GO:0003723">
    <property type="term" value="F:RNA binding"/>
    <property type="evidence" value="ECO:0007669"/>
    <property type="project" value="InterPro"/>
</dbReference>
<feature type="region of interest" description="Disordered" evidence="1">
    <location>
        <begin position="1"/>
        <end position="57"/>
    </location>
</feature>
<dbReference type="SMART" id="SM01163">
    <property type="entry name" value="DUF1785"/>
    <property type="match status" value="1"/>
</dbReference>
<dbReference type="SUPFAM" id="SSF101690">
    <property type="entry name" value="PAZ domain"/>
    <property type="match status" value="1"/>
</dbReference>
<dbReference type="Proteomes" id="UP000218334">
    <property type="component" value="Unassembled WGS sequence"/>
</dbReference>
<evidence type="ECO:0000313" key="4">
    <source>
        <dbReference type="Proteomes" id="UP000218334"/>
    </source>
</evidence>
<dbReference type="AlphaFoldDB" id="A0A2H3C3M8"/>
<dbReference type="Gene3D" id="3.40.50.2300">
    <property type="match status" value="1"/>
</dbReference>
<dbReference type="PROSITE" id="PS50822">
    <property type="entry name" value="PIWI"/>
    <property type="match status" value="1"/>
</dbReference>
<organism evidence="3 4">
    <name type="scientific">Armillaria solidipes</name>
    <dbReference type="NCBI Taxonomy" id="1076256"/>
    <lineage>
        <taxon>Eukaryota</taxon>
        <taxon>Fungi</taxon>
        <taxon>Dikarya</taxon>
        <taxon>Basidiomycota</taxon>
        <taxon>Agaricomycotina</taxon>
        <taxon>Agaricomycetes</taxon>
        <taxon>Agaricomycetidae</taxon>
        <taxon>Agaricales</taxon>
        <taxon>Marasmiineae</taxon>
        <taxon>Physalacriaceae</taxon>
        <taxon>Armillaria</taxon>
    </lineage>
</organism>
<dbReference type="STRING" id="1076256.A0A2H3C3M8"/>
<accession>A0A2H3C3M8</accession>
<dbReference type="Pfam" id="PF08699">
    <property type="entry name" value="ArgoL1"/>
    <property type="match status" value="1"/>
</dbReference>
<dbReference type="InterPro" id="IPR003165">
    <property type="entry name" value="Piwi"/>
</dbReference>
<proteinExistence type="predicted"/>
<dbReference type="Gene3D" id="3.30.420.10">
    <property type="entry name" value="Ribonuclease H-like superfamily/Ribonuclease H"/>
    <property type="match status" value="1"/>
</dbReference>
<dbReference type="SMART" id="SM00950">
    <property type="entry name" value="Piwi"/>
    <property type="match status" value="1"/>
</dbReference>
<name>A0A2H3C3M8_9AGAR</name>
<dbReference type="Gene3D" id="2.170.260.10">
    <property type="entry name" value="paz domain"/>
    <property type="match status" value="1"/>
</dbReference>
<gene>
    <name evidence="3" type="ORF">ARMSODRAFT_1010316</name>
</gene>
<dbReference type="InterPro" id="IPR014811">
    <property type="entry name" value="ArgoL1"/>
</dbReference>
<dbReference type="InterPro" id="IPR036397">
    <property type="entry name" value="RNaseH_sf"/>
</dbReference>
<keyword evidence="4" id="KW-1185">Reference proteome</keyword>
<dbReference type="CDD" id="cd02846">
    <property type="entry name" value="PAZ_argonaute_like"/>
    <property type="match status" value="1"/>
</dbReference>
<dbReference type="PANTHER" id="PTHR22891">
    <property type="entry name" value="EUKARYOTIC TRANSLATION INITIATION FACTOR 2C"/>
    <property type="match status" value="1"/>
</dbReference>
<dbReference type="SUPFAM" id="SSF53098">
    <property type="entry name" value="Ribonuclease H-like"/>
    <property type="match status" value="1"/>
</dbReference>